<keyword evidence="2" id="KW-1185">Reference proteome</keyword>
<sequence>MEIGAIGVAVDGGWVTEPDTTAGDPVAMAIAAGPMLLIPPTGSFS</sequence>
<dbReference type="RefSeq" id="WP_166661410.1">
    <property type="nucleotide sequence ID" value="NZ_BOMD01000044.1"/>
</dbReference>
<comment type="caution">
    <text evidence="1">The sequence shown here is derived from an EMBL/GenBank/DDBJ whole genome shotgun (WGS) entry which is preliminary data.</text>
</comment>
<evidence type="ECO:0000313" key="2">
    <source>
        <dbReference type="Proteomes" id="UP000294901"/>
    </source>
</evidence>
<organism evidence="1 2">
    <name type="scientific">Paractinoplanes brasiliensis</name>
    <dbReference type="NCBI Taxonomy" id="52695"/>
    <lineage>
        <taxon>Bacteria</taxon>
        <taxon>Bacillati</taxon>
        <taxon>Actinomycetota</taxon>
        <taxon>Actinomycetes</taxon>
        <taxon>Micromonosporales</taxon>
        <taxon>Micromonosporaceae</taxon>
        <taxon>Paractinoplanes</taxon>
    </lineage>
</organism>
<proteinExistence type="predicted"/>
<dbReference type="Proteomes" id="UP000294901">
    <property type="component" value="Unassembled WGS sequence"/>
</dbReference>
<evidence type="ECO:0000313" key="1">
    <source>
        <dbReference type="EMBL" id="TDO32157.1"/>
    </source>
</evidence>
<name>A0A4R6JA82_9ACTN</name>
<gene>
    <name evidence="1" type="ORF">C8E87_7603</name>
</gene>
<reference evidence="1 2" key="1">
    <citation type="submission" date="2019-03" db="EMBL/GenBank/DDBJ databases">
        <title>Sequencing the genomes of 1000 actinobacteria strains.</title>
        <authorList>
            <person name="Klenk H.-P."/>
        </authorList>
    </citation>
    <scope>NUCLEOTIDE SEQUENCE [LARGE SCALE GENOMIC DNA]</scope>
    <source>
        <strain evidence="1 2">DSM 43805</strain>
    </source>
</reference>
<protein>
    <submittedName>
        <fullName evidence="1">Uncharacterized protein</fullName>
    </submittedName>
</protein>
<dbReference type="AlphaFoldDB" id="A0A4R6JA82"/>
<dbReference type="EMBL" id="SNWR01000002">
    <property type="protein sequence ID" value="TDO32157.1"/>
    <property type="molecule type" value="Genomic_DNA"/>
</dbReference>
<accession>A0A4R6JA82</accession>